<gene>
    <name evidence="4" type="ORF">ECC02_001701</name>
</gene>
<keyword evidence="2" id="KW-1133">Transmembrane helix</keyword>
<feature type="signal peptide" evidence="3">
    <location>
        <begin position="1"/>
        <end position="18"/>
    </location>
</feature>
<evidence type="ECO:0000256" key="3">
    <source>
        <dbReference type="SAM" id="SignalP"/>
    </source>
</evidence>
<feature type="transmembrane region" description="Helical" evidence="2">
    <location>
        <begin position="29"/>
        <end position="52"/>
    </location>
</feature>
<feature type="chain" id="PRO_5029869236" description="F-box domain-containing protein" evidence="3">
    <location>
        <begin position="19"/>
        <end position="470"/>
    </location>
</feature>
<dbReference type="VEuPathDB" id="TriTrypDB:ECC02_001701"/>
<dbReference type="VEuPathDB" id="TriTrypDB:BCY84_15185"/>
<accession>A0A7J6YFD5</accession>
<evidence type="ECO:0000256" key="2">
    <source>
        <dbReference type="SAM" id="Phobius"/>
    </source>
</evidence>
<comment type="caution">
    <text evidence="4">The sequence shown here is derived from an EMBL/GenBank/DDBJ whole genome shotgun (WGS) entry which is preliminary data.</text>
</comment>
<evidence type="ECO:0000313" key="5">
    <source>
        <dbReference type="Proteomes" id="UP000583944"/>
    </source>
</evidence>
<keyword evidence="2" id="KW-0812">Transmembrane</keyword>
<dbReference type="AlphaFoldDB" id="A0A7J6YFD5"/>
<evidence type="ECO:0008006" key="6">
    <source>
        <dbReference type="Google" id="ProtNLM"/>
    </source>
</evidence>
<dbReference type="EMBL" id="JABDHM010000008">
    <property type="protein sequence ID" value="KAF5225156.1"/>
    <property type="molecule type" value="Genomic_DNA"/>
</dbReference>
<feature type="compositionally biased region" description="Acidic residues" evidence="1">
    <location>
        <begin position="174"/>
        <end position="191"/>
    </location>
</feature>
<dbReference type="Proteomes" id="UP000583944">
    <property type="component" value="Unassembled WGS sequence"/>
</dbReference>
<organism evidence="4 5">
    <name type="scientific">Trypanosoma cruzi</name>
    <dbReference type="NCBI Taxonomy" id="5693"/>
    <lineage>
        <taxon>Eukaryota</taxon>
        <taxon>Discoba</taxon>
        <taxon>Euglenozoa</taxon>
        <taxon>Kinetoplastea</taxon>
        <taxon>Metakinetoplastina</taxon>
        <taxon>Trypanosomatida</taxon>
        <taxon>Trypanosomatidae</taxon>
        <taxon>Trypanosoma</taxon>
        <taxon>Schizotrypanum</taxon>
    </lineage>
</organism>
<sequence length="470" mass="53794">MPMFFFFFYLHVSSDCCCCCCFRSIWGSFIFYFVVCFVFIFCCCFCCCFPLCEVSTVLQGVKITMDFVEVAPEAICSTSHSRFQSLPYDVLMLCAEYTPVREVLILGTLNHFFHEFTAPDNVALWTIFTERVYLLRPPGLRRMLFNESLLKTYTAVHSISRSNMKSWGGMTINDVEDDDGNSNSEKEDEDVDDEIVINRHRHSAPSLEGSRRIISQPELIQWVIDHSEEVLLDLRMFCDIIKGREPRFALTGLLMALQFVKRRMWYTEVTDLESVRDLLRSTIVEEEHDPGWSVLRTIAGRGRTMPKRFRVSVSVCMQTDDMAELSAQRQMSKLRWKRCAAVAREYLKLREVLRVILAVSEVSDHPNAQQRYDSVWSALRGTTAMLNAEKVPQHNQLADLDELGAAIPMSASGEELLQQIRDLSKATVGGIVSYFFAYVIGKVERKAFLSALFSMQHLAGAEGYNGVPFW</sequence>
<reference evidence="4 5" key="1">
    <citation type="journal article" date="2019" name="Genome Biol. Evol.">
        <title>Nanopore Sequencing Significantly Improves Genome Assembly of the Protozoan Parasite Trypanosoma cruzi.</title>
        <authorList>
            <person name="Diaz-Viraque F."/>
            <person name="Pita S."/>
            <person name="Greif G."/>
            <person name="de Souza R.C.M."/>
            <person name="Iraola G."/>
            <person name="Robello C."/>
        </authorList>
    </citation>
    <scope>NUCLEOTIDE SEQUENCE [LARGE SCALE GENOMIC DNA]</scope>
    <source>
        <strain evidence="4 5">Berenice</strain>
    </source>
</reference>
<evidence type="ECO:0000313" key="4">
    <source>
        <dbReference type="EMBL" id="KAF5225156.1"/>
    </source>
</evidence>
<name>A0A7J6YFD5_TRYCR</name>
<proteinExistence type="predicted"/>
<feature type="region of interest" description="Disordered" evidence="1">
    <location>
        <begin position="170"/>
        <end position="191"/>
    </location>
</feature>
<keyword evidence="2" id="KW-0472">Membrane</keyword>
<protein>
    <recommendedName>
        <fullName evidence="6">F-box domain-containing protein</fullName>
    </recommendedName>
</protein>
<keyword evidence="3" id="KW-0732">Signal</keyword>
<evidence type="ECO:0000256" key="1">
    <source>
        <dbReference type="SAM" id="MobiDB-lite"/>
    </source>
</evidence>